<sequence>MRILFIGFWGISDPLTTSTTMPNLQILQGISTVETIVLATVERDEKEDIQFTPSFTNHKIVFRPLISRTKQPLLLNKIDDFVRLPRELAALVRQYDVDTIIGRGAMAGALAYQTSKRTGVRFFVESFEPHADYMLDSGVWKAYDPRYLFQRRWEEKEKKLAKGLMPVAENYRRKLIEEGVPADRIMTVSCFVDLQKFAFDAERRQQMRRQLDFPNEAIVGIYVGKFGDIYYDAEAFDIFRAAADHFPDRFRLIILTPNPIEQVKAKLQAVGLNETNTFVTKAPHREVPAYLAAADFAFAPIKPAECRQYCSPVKVGEYWASGLPVLLTEGVGDDSAIIKEEGGGAVFNLERPTSVGDALQLIEQQIALPDYRTRVRQLAEQHRSIEQAKQAYTRFFGT</sequence>
<gene>
    <name evidence="1" type="ORF">MUN86_04815</name>
</gene>
<keyword evidence="2" id="KW-1185">Reference proteome</keyword>
<organism evidence="1 2">
    <name type="scientific">Hymenobacter volaticus</name>
    <dbReference type="NCBI Taxonomy" id="2932254"/>
    <lineage>
        <taxon>Bacteria</taxon>
        <taxon>Pseudomonadati</taxon>
        <taxon>Bacteroidota</taxon>
        <taxon>Cytophagia</taxon>
        <taxon>Cytophagales</taxon>
        <taxon>Hymenobacteraceae</taxon>
        <taxon>Hymenobacter</taxon>
    </lineage>
</organism>
<evidence type="ECO:0000313" key="2">
    <source>
        <dbReference type="Proteomes" id="UP000830401"/>
    </source>
</evidence>
<dbReference type="RefSeq" id="WP_245122415.1">
    <property type="nucleotide sequence ID" value="NZ_CP095061.1"/>
</dbReference>
<name>A0ABY4G8Y5_9BACT</name>
<protein>
    <submittedName>
        <fullName evidence="1">Glycosyltransferase</fullName>
        <ecNumber evidence="1">2.4.-.-</ecNumber>
    </submittedName>
</protein>
<keyword evidence="1" id="KW-0328">Glycosyltransferase</keyword>
<accession>A0ABY4G8Y5</accession>
<keyword evidence="1" id="KW-0808">Transferase</keyword>
<dbReference type="Gene3D" id="3.40.50.2000">
    <property type="entry name" value="Glycogen Phosphorylase B"/>
    <property type="match status" value="2"/>
</dbReference>
<dbReference type="EMBL" id="CP095061">
    <property type="protein sequence ID" value="UOQ67222.1"/>
    <property type="molecule type" value="Genomic_DNA"/>
</dbReference>
<dbReference type="EC" id="2.4.-.-" evidence="1"/>
<reference evidence="1" key="1">
    <citation type="submission" date="2022-04" db="EMBL/GenBank/DDBJ databases">
        <title>Hymenobacter sp. isolated from the air.</title>
        <authorList>
            <person name="Won M."/>
            <person name="Lee C.-M."/>
            <person name="Woen H.-Y."/>
            <person name="Kwon S.-W."/>
        </authorList>
    </citation>
    <scope>NUCLEOTIDE SEQUENCE</scope>
    <source>
        <strain evidence="1">5420S-77</strain>
    </source>
</reference>
<evidence type="ECO:0000313" key="1">
    <source>
        <dbReference type="EMBL" id="UOQ67222.1"/>
    </source>
</evidence>
<proteinExistence type="predicted"/>
<dbReference type="Pfam" id="PF13692">
    <property type="entry name" value="Glyco_trans_1_4"/>
    <property type="match status" value="1"/>
</dbReference>
<dbReference type="Proteomes" id="UP000830401">
    <property type="component" value="Chromosome"/>
</dbReference>
<dbReference type="GO" id="GO:0016757">
    <property type="term" value="F:glycosyltransferase activity"/>
    <property type="evidence" value="ECO:0007669"/>
    <property type="project" value="UniProtKB-KW"/>
</dbReference>
<dbReference type="SUPFAM" id="SSF53756">
    <property type="entry name" value="UDP-Glycosyltransferase/glycogen phosphorylase"/>
    <property type="match status" value="1"/>
</dbReference>